<keyword evidence="2" id="KW-1185">Reference proteome</keyword>
<sequence length="92" mass="10520">MRLTEYESEGLVSWKEGSSRLEPRVQVQLDLCVRVACAIGLKLRLMEFGSIHWREGHVHWGWHMAKKGLIRSAGEISKSTRKARVKGKRCCA</sequence>
<dbReference type="HOGENOM" id="CLU_2416224_0_0_1"/>
<dbReference type="EMBL" id="KI392664">
    <property type="protein sequence ID" value="ERN11936.1"/>
    <property type="molecule type" value="Genomic_DNA"/>
</dbReference>
<evidence type="ECO:0000313" key="1">
    <source>
        <dbReference type="EMBL" id="ERN11936.1"/>
    </source>
</evidence>
<dbReference type="Gramene" id="ERN11936">
    <property type="protein sequence ID" value="ERN11936"/>
    <property type="gene ID" value="AMTR_s00020p00248830"/>
</dbReference>
<organism evidence="1 2">
    <name type="scientific">Amborella trichopoda</name>
    <dbReference type="NCBI Taxonomy" id="13333"/>
    <lineage>
        <taxon>Eukaryota</taxon>
        <taxon>Viridiplantae</taxon>
        <taxon>Streptophyta</taxon>
        <taxon>Embryophyta</taxon>
        <taxon>Tracheophyta</taxon>
        <taxon>Spermatophyta</taxon>
        <taxon>Magnoliopsida</taxon>
        <taxon>Amborellales</taxon>
        <taxon>Amborellaceae</taxon>
        <taxon>Amborella</taxon>
    </lineage>
</organism>
<dbReference type="Proteomes" id="UP000017836">
    <property type="component" value="Unassembled WGS sequence"/>
</dbReference>
<gene>
    <name evidence="1" type="ORF">AMTR_s00020p00248830</name>
</gene>
<protein>
    <submittedName>
        <fullName evidence="1">Uncharacterized protein</fullName>
    </submittedName>
</protein>
<name>W1PW29_AMBTC</name>
<proteinExistence type="predicted"/>
<evidence type="ECO:0000313" key="2">
    <source>
        <dbReference type="Proteomes" id="UP000017836"/>
    </source>
</evidence>
<dbReference type="AlphaFoldDB" id="W1PW29"/>
<reference evidence="2" key="1">
    <citation type="journal article" date="2013" name="Science">
        <title>The Amborella genome and the evolution of flowering plants.</title>
        <authorList>
            <consortium name="Amborella Genome Project"/>
        </authorList>
    </citation>
    <scope>NUCLEOTIDE SEQUENCE [LARGE SCALE GENOMIC DNA]</scope>
</reference>
<accession>W1PW29</accession>